<feature type="chain" id="PRO_5015554931" description="Secreted protein" evidence="2">
    <location>
        <begin position="20"/>
        <end position="97"/>
    </location>
</feature>
<gene>
    <name evidence="3" type="ORF">C9940_03595</name>
</gene>
<dbReference type="EMBL" id="PYVN01000035">
    <property type="protein sequence ID" value="PTB86144.1"/>
    <property type="molecule type" value="Genomic_DNA"/>
</dbReference>
<organism evidence="3">
    <name type="scientific">Pseudidiomarina aestuarii</name>
    <dbReference type="NCBI Taxonomy" id="624146"/>
    <lineage>
        <taxon>Bacteria</taxon>
        <taxon>Pseudomonadati</taxon>
        <taxon>Pseudomonadota</taxon>
        <taxon>Gammaproteobacteria</taxon>
        <taxon>Alteromonadales</taxon>
        <taxon>Idiomarinaceae</taxon>
        <taxon>Pseudidiomarina</taxon>
    </lineage>
</organism>
<accession>A0A2T4CX69</accession>
<dbReference type="PROSITE" id="PS51257">
    <property type="entry name" value="PROKAR_LIPOPROTEIN"/>
    <property type="match status" value="1"/>
</dbReference>
<feature type="signal peptide" evidence="2">
    <location>
        <begin position="1"/>
        <end position="19"/>
    </location>
</feature>
<proteinExistence type="predicted"/>
<name>A0A2T4CX69_9GAMM</name>
<evidence type="ECO:0000256" key="2">
    <source>
        <dbReference type="SAM" id="SignalP"/>
    </source>
</evidence>
<feature type="compositionally biased region" description="Acidic residues" evidence="1">
    <location>
        <begin position="46"/>
        <end position="55"/>
    </location>
</feature>
<feature type="compositionally biased region" description="Acidic residues" evidence="1">
    <location>
        <begin position="77"/>
        <end position="89"/>
    </location>
</feature>
<evidence type="ECO:0000256" key="1">
    <source>
        <dbReference type="SAM" id="MobiDB-lite"/>
    </source>
</evidence>
<feature type="region of interest" description="Disordered" evidence="1">
    <location>
        <begin position="22"/>
        <end position="97"/>
    </location>
</feature>
<evidence type="ECO:0000313" key="3">
    <source>
        <dbReference type="EMBL" id="PTB86144.1"/>
    </source>
</evidence>
<dbReference type="AlphaFoldDB" id="A0A2T4CX69"/>
<reference evidence="3" key="1">
    <citation type="submission" date="2018-03" db="EMBL/GenBank/DDBJ databases">
        <title>Cross-interface Injection: A General Nanoliter Liquid Handling Method Applied to Single Cells Genome Amplification Automated Nanoliter Liquid Handling Applied to Single Cell Multiple Displacement Amplification.</title>
        <authorList>
            <person name="Yun J."/>
            <person name="Xu P."/>
            <person name="Xu J."/>
            <person name="Dai X."/>
            <person name="Wang Y."/>
            <person name="Zheng X."/>
            <person name="Cao C."/>
            <person name="Yi Q."/>
            <person name="Zhu Y."/>
            <person name="Wang L."/>
            <person name="Dong Z."/>
            <person name="Huang Y."/>
            <person name="Huang L."/>
            <person name="Du W."/>
        </authorList>
    </citation>
    <scope>NUCLEOTIDE SEQUENCE [LARGE SCALE GENOMIC DNA]</scope>
    <source>
        <strain evidence="3">Z-D3-2</strain>
    </source>
</reference>
<protein>
    <recommendedName>
        <fullName evidence="4">Secreted protein</fullName>
    </recommendedName>
</protein>
<evidence type="ECO:0008006" key="4">
    <source>
        <dbReference type="Google" id="ProtNLM"/>
    </source>
</evidence>
<keyword evidence="2" id="KW-0732">Signal</keyword>
<comment type="caution">
    <text evidence="3">The sequence shown here is derived from an EMBL/GenBank/DDBJ whole genome shotgun (WGS) entry which is preliminary data.</text>
</comment>
<sequence>MWKALFFTMTLVFSSVILSGCSDEQDNQMGQDSELDADPQWSENPYGDEDVEEIENPQSAEEINRNKDDSDLTETPPYDEEDSGLDEATEQGVGQQY</sequence>